<keyword evidence="4" id="KW-1185">Reference proteome</keyword>
<proteinExistence type="predicted"/>
<evidence type="ECO:0000313" key="3">
    <source>
        <dbReference type="EMBL" id="TSK34833.1"/>
    </source>
</evidence>
<feature type="chain" id="PRO_5022177650" evidence="2">
    <location>
        <begin position="25"/>
        <end position="178"/>
    </location>
</feature>
<accession>A0A556TQ65</accession>
<evidence type="ECO:0000313" key="4">
    <source>
        <dbReference type="Proteomes" id="UP000319801"/>
    </source>
</evidence>
<dbReference type="AlphaFoldDB" id="A0A556TQ65"/>
<evidence type="ECO:0000256" key="2">
    <source>
        <dbReference type="SAM" id="SignalP"/>
    </source>
</evidence>
<comment type="caution">
    <text evidence="3">The sequence shown here is derived from an EMBL/GenBank/DDBJ whole genome shotgun (WGS) entry which is preliminary data.</text>
</comment>
<reference evidence="3 4" key="1">
    <citation type="journal article" date="2019" name="Genome Biol. Evol.">
        <title>Whole-Genome Sequencing of the Giant Devil Catfish, Bagarius yarrelli.</title>
        <authorList>
            <person name="Jiang W."/>
            <person name="Lv Y."/>
            <person name="Cheng L."/>
            <person name="Yang K."/>
            <person name="Chao B."/>
            <person name="Wang X."/>
            <person name="Li Y."/>
            <person name="Pan X."/>
            <person name="You X."/>
            <person name="Zhang Y."/>
            <person name="Yang J."/>
            <person name="Li J."/>
            <person name="Zhang X."/>
            <person name="Liu S."/>
            <person name="Sun C."/>
            <person name="Yang J."/>
            <person name="Shi Q."/>
        </authorList>
    </citation>
    <scope>NUCLEOTIDE SEQUENCE [LARGE SCALE GENOMIC DNA]</scope>
    <source>
        <strain evidence="3">JWS20170419001</strain>
        <tissue evidence="3">Muscle</tissue>
    </source>
</reference>
<protein>
    <submittedName>
        <fullName evidence="3">Uncharacterized protein</fullName>
    </submittedName>
</protein>
<dbReference type="SUPFAM" id="SSF57997">
    <property type="entry name" value="Tropomyosin"/>
    <property type="match status" value="1"/>
</dbReference>
<sequence length="178" mass="19920">MKFLVVILCLLVALMMGLLGTTNSRKNLEFQLTKSISFENIKKKVSRDVLREFESNIAEANTRLDQTKKELDKLTIEVKTAQETASEKNTVLNTCNSDLSKINSDISALEAQKSTTETEFQKIEDSLKQQINNLKQEHQNRSKVCNYIGKGSTEGMKLCGIVPPSQVEKKPEPAKAAQ</sequence>
<dbReference type="EMBL" id="VCAZ01000010">
    <property type="protein sequence ID" value="TSK34833.1"/>
    <property type="molecule type" value="Genomic_DNA"/>
</dbReference>
<feature type="signal peptide" evidence="2">
    <location>
        <begin position="1"/>
        <end position="24"/>
    </location>
</feature>
<evidence type="ECO:0000256" key="1">
    <source>
        <dbReference type="SAM" id="Coils"/>
    </source>
</evidence>
<dbReference type="Proteomes" id="UP000319801">
    <property type="component" value="Unassembled WGS sequence"/>
</dbReference>
<gene>
    <name evidence="3" type="ORF">Baya_4441</name>
</gene>
<keyword evidence="2" id="KW-0732">Signal</keyword>
<organism evidence="3 4">
    <name type="scientific">Bagarius yarrelli</name>
    <name type="common">Goonch</name>
    <name type="synonym">Bagrus yarrelli</name>
    <dbReference type="NCBI Taxonomy" id="175774"/>
    <lineage>
        <taxon>Eukaryota</taxon>
        <taxon>Metazoa</taxon>
        <taxon>Chordata</taxon>
        <taxon>Craniata</taxon>
        <taxon>Vertebrata</taxon>
        <taxon>Euteleostomi</taxon>
        <taxon>Actinopterygii</taxon>
        <taxon>Neopterygii</taxon>
        <taxon>Teleostei</taxon>
        <taxon>Ostariophysi</taxon>
        <taxon>Siluriformes</taxon>
        <taxon>Sisoridae</taxon>
        <taxon>Sisorinae</taxon>
        <taxon>Bagarius</taxon>
    </lineage>
</organism>
<dbReference type="OrthoDB" id="8906012at2759"/>
<keyword evidence="1" id="KW-0175">Coiled coil</keyword>
<dbReference type="Gene3D" id="1.10.287.1490">
    <property type="match status" value="1"/>
</dbReference>
<feature type="coiled-coil region" evidence="1">
    <location>
        <begin position="50"/>
        <end position="140"/>
    </location>
</feature>
<name>A0A556TQ65_BAGYA</name>